<dbReference type="GO" id="GO:0003735">
    <property type="term" value="F:structural constituent of ribosome"/>
    <property type="evidence" value="ECO:0007669"/>
    <property type="project" value="InterPro"/>
</dbReference>
<dbReference type="NCBIfam" id="TIGR03953">
    <property type="entry name" value="rplD_bact"/>
    <property type="match status" value="1"/>
</dbReference>
<keyword evidence="5" id="KW-0699">rRNA-binding</keyword>
<evidence type="ECO:0000256" key="6">
    <source>
        <dbReference type="SAM" id="MobiDB-lite"/>
    </source>
</evidence>
<keyword evidence="2 5" id="KW-0689">Ribosomal protein</keyword>
<evidence type="ECO:0000313" key="7">
    <source>
        <dbReference type="EMBL" id="PIP46449.1"/>
    </source>
</evidence>
<evidence type="ECO:0000256" key="5">
    <source>
        <dbReference type="HAMAP-Rule" id="MF_01328"/>
    </source>
</evidence>
<feature type="compositionally biased region" description="Basic residues" evidence="6">
    <location>
        <begin position="59"/>
        <end position="76"/>
    </location>
</feature>
<dbReference type="HAMAP" id="MF_01328_B">
    <property type="entry name" value="Ribosomal_uL4_B"/>
    <property type="match status" value="1"/>
</dbReference>
<reference evidence="7 8" key="1">
    <citation type="submission" date="2017-09" db="EMBL/GenBank/DDBJ databases">
        <title>Depth-based differentiation of microbial function through sediment-hosted aquifers and enrichment of novel symbionts in the deep terrestrial subsurface.</title>
        <authorList>
            <person name="Probst A.J."/>
            <person name="Ladd B."/>
            <person name="Jarett J.K."/>
            <person name="Geller-Mcgrath D.E."/>
            <person name="Sieber C.M."/>
            <person name="Emerson J.B."/>
            <person name="Anantharaman K."/>
            <person name="Thomas B.C."/>
            <person name="Malmstrom R."/>
            <person name="Stieglmeier M."/>
            <person name="Klingl A."/>
            <person name="Woyke T."/>
            <person name="Ryan C.M."/>
            <person name="Banfield J.F."/>
        </authorList>
    </citation>
    <scope>NUCLEOTIDE SEQUENCE [LARGE SCALE GENOMIC DNA]</scope>
    <source>
        <strain evidence="7">CG23_combo_of_CG06-09_8_20_14_all_42_19</strain>
    </source>
</reference>
<protein>
    <recommendedName>
        <fullName evidence="4 5">Large ribosomal subunit protein uL4</fullName>
    </recommendedName>
</protein>
<dbReference type="InterPro" id="IPR023574">
    <property type="entry name" value="Ribosomal_uL4_dom_sf"/>
</dbReference>
<dbReference type="GO" id="GO:0006412">
    <property type="term" value="P:translation"/>
    <property type="evidence" value="ECO:0007669"/>
    <property type="project" value="UniProtKB-UniRule"/>
</dbReference>
<sequence>MTTDLYNLKNERVGTVELPERIFKIKWNPDLVHQALRTQLSNRRTKSADTKDRAEVRGGGKKPWKQKGTGRARHGSIRSPIWKGGGVTHGPIKERDYGLKINKKMRQLAIFSALSKRLKDGEIKVIESLDMQEPKTKSASKLLSGFFGKKSRLNALLVPKESNKNIYNAVRNIEGIHSLSPKSLNIYDLLKYKIILIDKDAVEVINKHYRETN</sequence>
<organism evidence="7 8">
    <name type="scientific">Candidatus Colwellbacteria bacterium CG23_combo_of_CG06-09_8_20_14_all_42_19</name>
    <dbReference type="NCBI Taxonomy" id="1974541"/>
    <lineage>
        <taxon>Bacteria</taxon>
        <taxon>Candidatus Colwelliibacteriota</taxon>
    </lineage>
</organism>
<dbReference type="InterPro" id="IPR013005">
    <property type="entry name" value="Ribosomal_uL4-like"/>
</dbReference>
<dbReference type="Gene3D" id="3.40.1370.10">
    <property type="match status" value="1"/>
</dbReference>
<evidence type="ECO:0000256" key="1">
    <source>
        <dbReference type="ARBA" id="ARBA00010528"/>
    </source>
</evidence>
<keyword evidence="5" id="KW-0694">RNA-binding</keyword>
<dbReference type="GO" id="GO:1990904">
    <property type="term" value="C:ribonucleoprotein complex"/>
    <property type="evidence" value="ECO:0007669"/>
    <property type="project" value="UniProtKB-KW"/>
</dbReference>
<dbReference type="EMBL" id="PCSK01000012">
    <property type="protein sequence ID" value="PIP46449.1"/>
    <property type="molecule type" value="Genomic_DNA"/>
</dbReference>
<dbReference type="AlphaFoldDB" id="A0A2H0AM15"/>
<accession>A0A2H0AM15</accession>
<gene>
    <name evidence="5" type="primary">rplD</name>
    <name evidence="7" type="ORF">COX15_00640</name>
</gene>
<comment type="similarity">
    <text evidence="1 5">Belongs to the universal ribosomal protein uL4 family.</text>
</comment>
<evidence type="ECO:0000313" key="8">
    <source>
        <dbReference type="Proteomes" id="UP000230007"/>
    </source>
</evidence>
<feature type="region of interest" description="Disordered" evidence="6">
    <location>
        <begin position="38"/>
        <end position="85"/>
    </location>
</feature>
<comment type="subunit">
    <text evidence="5">Part of the 50S ribosomal subunit.</text>
</comment>
<proteinExistence type="inferred from homology"/>
<dbReference type="PANTHER" id="PTHR10746">
    <property type="entry name" value="50S RIBOSOMAL PROTEIN L4"/>
    <property type="match status" value="1"/>
</dbReference>
<name>A0A2H0AM15_9BACT</name>
<evidence type="ECO:0000256" key="4">
    <source>
        <dbReference type="ARBA" id="ARBA00035244"/>
    </source>
</evidence>
<comment type="function">
    <text evidence="5">Forms part of the polypeptide exit tunnel.</text>
</comment>
<evidence type="ECO:0000256" key="3">
    <source>
        <dbReference type="ARBA" id="ARBA00023274"/>
    </source>
</evidence>
<dbReference type="SUPFAM" id="SSF52166">
    <property type="entry name" value="Ribosomal protein L4"/>
    <property type="match status" value="1"/>
</dbReference>
<dbReference type="GO" id="GO:0005840">
    <property type="term" value="C:ribosome"/>
    <property type="evidence" value="ECO:0007669"/>
    <property type="project" value="UniProtKB-KW"/>
</dbReference>
<comment type="caution">
    <text evidence="7">The sequence shown here is derived from an EMBL/GenBank/DDBJ whole genome shotgun (WGS) entry which is preliminary data.</text>
</comment>
<dbReference type="Proteomes" id="UP000230007">
    <property type="component" value="Unassembled WGS sequence"/>
</dbReference>
<evidence type="ECO:0000256" key="2">
    <source>
        <dbReference type="ARBA" id="ARBA00022980"/>
    </source>
</evidence>
<dbReference type="InterPro" id="IPR002136">
    <property type="entry name" value="Ribosomal_uL4"/>
</dbReference>
<dbReference type="GO" id="GO:0019843">
    <property type="term" value="F:rRNA binding"/>
    <property type="evidence" value="ECO:0007669"/>
    <property type="project" value="UniProtKB-UniRule"/>
</dbReference>
<dbReference type="PANTHER" id="PTHR10746:SF6">
    <property type="entry name" value="LARGE RIBOSOMAL SUBUNIT PROTEIN UL4M"/>
    <property type="match status" value="1"/>
</dbReference>
<dbReference type="Pfam" id="PF00573">
    <property type="entry name" value="Ribosomal_L4"/>
    <property type="match status" value="1"/>
</dbReference>
<comment type="function">
    <text evidence="5">One of the primary rRNA binding proteins, this protein initially binds near the 5'-end of the 23S rRNA. It is important during the early stages of 50S assembly. It makes multiple contacts with different domains of the 23S rRNA in the assembled 50S subunit and ribosome.</text>
</comment>
<feature type="compositionally biased region" description="Basic and acidic residues" evidence="6">
    <location>
        <begin position="46"/>
        <end position="58"/>
    </location>
</feature>
<keyword evidence="3 5" id="KW-0687">Ribonucleoprotein</keyword>